<reference evidence="1" key="1">
    <citation type="journal article" date="2015" name="Proc. Natl. Acad. Sci. U.S.A.">
        <title>Networks of energetic and metabolic interactions define dynamics in microbial communities.</title>
        <authorList>
            <person name="Embree M."/>
            <person name="Liu J.K."/>
            <person name="Al-Bassam M.M."/>
            <person name="Zengler K."/>
        </authorList>
    </citation>
    <scope>NUCLEOTIDE SEQUENCE</scope>
</reference>
<proteinExistence type="predicted"/>
<comment type="caution">
    <text evidence="1">The sequence shown here is derived from an EMBL/GenBank/DDBJ whole genome shotgun (WGS) entry which is preliminary data.</text>
</comment>
<protein>
    <submittedName>
        <fullName evidence="1">Uncharacterized protein</fullName>
    </submittedName>
</protein>
<organism evidence="1">
    <name type="scientific">hydrocarbon metagenome</name>
    <dbReference type="NCBI Taxonomy" id="938273"/>
    <lineage>
        <taxon>unclassified sequences</taxon>
        <taxon>metagenomes</taxon>
        <taxon>ecological metagenomes</taxon>
    </lineage>
</organism>
<dbReference type="EMBL" id="LNQE01001334">
    <property type="protein sequence ID" value="KUG19042.1"/>
    <property type="molecule type" value="Genomic_DNA"/>
</dbReference>
<name>A0A0W8FEK2_9ZZZZ</name>
<accession>A0A0W8FEK2</accession>
<sequence>MDQRIAFLFIIHPMEKEKGRIAPSAGPKEKTYIKYGITTTYEVAL</sequence>
<evidence type="ECO:0000313" key="1">
    <source>
        <dbReference type="EMBL" id="KUG19042.1"/>
    </source>
</evidence>
<gene>
    <name evidence="1" type="ORF">ASZ90_011247</name>
</gene>
<dbReference type="AlphaFoldDB" id="A0A0W8FEK2"/>